<keyword evidence="1" id="KW-0812">Transmembrane</keyword>
<proteinExistence type="predicted"/>
<dbReference type="AlphaFoldDB" id="A0A7W8UFJ7"/>
<evidence type="ECO:0000313" key="2">
    <source>
        <dbReference type="EMBL" id="MBB5537849.1"/>
    </source>
</evidence>
<accession>A0A7W8UFJ7</accession>
<sequence>MAWKIYLAFAFAIAVSFVVMLVATSHEDAMLVKSDRLNVTPAPSGFNMERFAG</sequence>
<keyword evidence="3" id="KW-1185">Reference proteome</keyword>
<protein>
    <submittedName>
        <fullName evidence="2">Uncharacterized protein</fullName>
    </submittedName>
</protein>
<keyword evidence="1" id="KW-1133">Transmembrane helix</keyword>
<dbReference type="Proteomes" id="UP000585507">
    <property type="component" value="Unassembled WGS sequence"/>
</dbReference>
<evidence type="ECO:0000313" key="3">
    <source>
        <dbReference type="Proteomes" id="UP000585507"/>
    </source>
</evidence>
<keyword evidence="1" id="KW-0472">Membrane</keyword>
<dbReference type="RefSeq" id="WP_018329877.1">
    <property type="nucleotide sequence ID" value="NZ_JACHBK010000011.1"/>
</dbReference>
<comment type="caution">
    <text evidence="2">The sequence shown here is derived from an EMBL/GenBank/DDBJ whole genome shotgun (WGS) entry which is preliminary data.</text>
</comment>
<evidence type="ECO:0000256" key="1">
    <source>
        <dbReference type="SAM" id="Phobius"/>
    </source>
</evidence>
<organism evidence="2 3">
    <name type="scientific">Rhizobium giardinii</name>
    <dbReference type="NCBI Taxonomy" id="56731"/>
    <lineage>
        <taxon>Bacteria</taxon>
        <taxon>Pseudomonadati</taxon>
        <taxon>Pseudomonadota</taxon>
        <taxon>Alphaproteobacteria</taxon>
        <taxon>Hyphomicrobiales</taxon>
        <taxon>Rhizobiaceae</taxon>
        <taxon>Rhizobium/Agrobacterium group</taxon>
        <taxon>Rhizobium</taxon>
    </lineage>
</organism>
<feature type="transmembrane region" description="Helical" evidence="1">
    <location>
        <begin position="6"/>
        <end position="24"/>
    </location>
</feature>
<reference evidence="2 3" key="1">
    <citation type="submission" date="2020-08" db="EMBL/GenBank/DDBJ databases">
        <title>Genomic Encyclopedia of Type Strains, Phase IV (KMG-V): Genome sequencing to study the core and pangenomes of soil and plant-associated prokaryotes.</title>
        <authorList>
            <person name="Whitman W."/>
        </authorList>
    </citation>
    <scope>NUCLEOTIDE SEQUENCE [LARGE SCALE GENOMIC DNA]</scope>
    <source>
        <strain evidence="2 3">SEMIA 4084</strain>
    </source>
</reference>
<gene>
    <name evidence="2" type="ORF">GGD55_004570</name>
</gene>
<dbReference type="EMBL" id="JACHBK010000011">
    <property type="protein sequence ID" value="MBB5537849.1"/>
    <property type="molecule type" value="Genomic_DNA"/>
</dbReference>
<name>A0A7W8UFJ7_9HYPH</name>